<feature type="compositionally biased region" description="Acidic residues" evidence="5">
    <location>
        <begin position="361"/>
        <end position="381"/>
    </location>
</feature>
<evidence type="ECO:0000313" key="7">
    <source>
        <dbReference type="Proteomes" id="UP000605846"/>
    </source>
</evidence>
<organism evidence="6 7">
    <name type="scientific">Apophysomyces ossiformis</name>
    <dbReference type="NCBI Taxonomy" id="679940"/>
    <lineage>
        <taxon>Eukaryota</taxon>
        <taxon>Fungi</taxon>
        <taxon>Fungi incertae sedis</taxon>
        <taxon>Mucoromycota</taxon>
        <taxon>Mucoromycotina</taxon>
        <taxon>Mucoromycetes</taxon>
        <taxon>Mucorales</taxon>
        <taxon>Mucorineae</taxon>
        <taxon>Mucoraceae</taxon>
        <taxon>Apophysomyces</taxon>
    </lineage>
</organism>
<evidence type="ECO:0000256" key="5">
    <source>
        <dbReference type="SAM" id="MobiDB-lite"/>
    </source>
</evidence>
<keyword evidence="7" id="KW-1185">Reference proteome</keyword>
<evidence type="ECO:0000256" key="2">
    <source>
        <dbReference type="ARBA" id="ARBA00023015"/>
    </source>
</evidence>
<dbReference type="EMBL" id="JABAYA010000111">
    <property type="protein sequence ID" value="KAF7724781.1"/>
    <property type="molecule type" value="Genomic_DNA"/>
</dbReference>
<evidence type="ECO:0000256" key="4">
    <source>
        <dbReference type="ARBA" id="ARBA00023242"/>
    </source>
</evidence>
<dbReference type="OrthoDB" id="10264870at2759"/>
<gene>
    <name evidence="6" type="ORF">EC973_000737</name>
</gene>
<proteinExistence type="predicted"/>
<dbReference type="Pfam" id="PF12767">
    <property type="entry name" value="SAGA-Tad1"/>
    <property type="match status" value="1"/>
</dbReference>
<keyword evidence="2" id="KW-0805">Transcription regulation</keyword>
<feature type="region of interest" description="Disordered" evidence="5">
    <location>
        <begin position="114"/>
        <end position="148"/>
    </location>
</feature>
<dbReference type="GO" id="GO:0003713">
    <property type="term" value="F:transcription coactivator activity"/>
    <property type="evidence" value="ECO:0007669"/>
    <property type="project" value="TreeGrafter"/>
</dbReference>
<dbReference type="GO" id="GO:0005634">
    <property type="term" value="C:nucleus"/>
    <property type="evidence" value="ECO:0007669"/>
    <property type="project" value="UniProtKB-SubCell"/>
</dbReference>
<dbReference type="GO" id="GO:0000124">
    <property type="term" value="C:SAGA complex"/>
    <property type="evidence" value="ECO:0007669"/>
    <property type="project" value="TreeGrafter"/>
</dbReference>
<dbReference type="AlphaFoldDB" id="A0A8H7BKJ1"/>
<feature type="region of interest" description="Disordered" evidence="5">
    <location>
        <begin position="1"/>
        <end position="37"/>
    </location>
</feature>
<feature type="compositionally biased region" description="Polar residues" evidence="5">
    <location>
        <begin position="27"/>
        <end position="37"/>
    </location>
</feature>
<reference evidence="6" key="1">
    <citation type="submission" date="2020-01" db="EMBL/GenBank/DDBJ databases">
        <title>Genome Sequencing of Three Apophysomyces-Like Fungal Strains Confirms a Novel Fungal Genus in the Mucoromycota with divergent Burkholderia-like Endosymbiotic Bacteria.</title>
        <authorList>
            <person name="Stajich J.E."/>
            <person name="Macias A.M."/>
            <person name="Carter-House D."/>
            <person name="Lovett B."/>
            <person name="Kasson L.R."/>
            <person name="Berry K."/>
            <person name="Grigoriev I."/>
            <person name="Chang Y."/>
            <person name="Spatafora J."/>
            <person name="Kasson M.T."/>
        </authorList>
    </citation>
    <scope>NUCLEOTIDE SEQUENCE</scope>
    <source>
        <strain evidence="6">NRRL A-21654</strain>
    </source>
</reference>
<dbReference type="PANTHER" id="PTHR21277:SF5">
    <property type="entry name" value="TRANSCRIPTIONAL ADAPTER 1"/>
    <property type="match status" value="1"/>
</dbReference>
<feature type="compositionally biased region" description="Low complexity" evidence="5">
    <location>
        <begin position="292"/>
        <end position="306"/>
    </location>
</feature>
<comment type="caution">
    <text evidence="6">The sequence shown here is derived from an EMBL/GenBank/DDBJ whole genome shotgun (WGS) entry which is preliminary data.</text>
</comment>
<keyword evidence="4" id="KW-0539">Nucleus</keyword>
<dbReference type="Proteomes" id="UP000605846">
    <property type="component" value="Unassembled WGS sequence"/>
</dbReference>
<evidence type="ECO:0000256" key="3">
    <source>
        <dbReference type="ARBA" id="ARBA00023163"/>
    </source>
</evidence>
<dbReference type="PANTHER" id="PTHR21277">
    <property type="entry name" value="TRANSCRIPTIONAL ADAPTER 1"/>
    <property type="match status" value="1"/>
</dbReference>
<protein>
    <recommendedName>
        <fullName evidence="8">Transcriptional regulator of RNA polII, SAGA, subunit-domain-containing protein</fullName>
    </recommendedName>
</protein>
<comment type="subcellular location">
    <subcellularLocation>
        <location evidence="1">Nucleus</location>
    </subcellularLocation>
</comment>
<dbReference type="CDD" id="cd22933">
    <property type="entry name" value="HFD_HFI1"/>
    <property type="match status" value="1"/>
</dbReference>
<keyword evidence="3" id="KW-0804">Transcription</keyword>
<sequence length="381" mass="42584">MTTIATNAVSGPPVSAAVTPRKPPSVENGQTQHKPNENVHFSHTAANGRQDVLALKQQLADALGENGPLYWDALRDFVMGRLNRQEFDFYANLYLSRQHAHLHNAFILSTIHNAQSATPPPSKQRAVGWAKRKRGKDGTMELDQDQDPRKKKLKLNVMSLPKAERDRLKTLTKTNDKARLRPFVDHLLGPRVSRKPILPVPTDQLHPNFNSDYSRGVLAPLCSDLKELPSVETLHSRMSSIALEHGLFAGVTEDAVHAMLFAMESYIKSAISSTIMKRRVNRPIGPKLHPPRSQLSQQRSNLSSSLDKPISLSNSDTDTDTRRSCGSLRLRDLAFSFQLTPYVLVENPLNGERLTSLMIESENEETDDELEESSSEGEFEL</sequence>
<evidence type="ECO:0000313" key="6">
    <source>
        <dbReference type="EMBL" id="KAF7724781.1"/>
    </source>
</evidence>
<feature type="region of interest" description="Disordered" evidence="5">
    <location>
        <begin position="358"/>
        <end position="381"/>
    </location>
</feature>
<name>A0A8H7BKJ1_9FUNG</name>
<feature type="region of interest" description="Disordered" evidence="5">
    <location>
        <begin position="282"/>
        <end position="323"/>
    </location>
</feature>
<accession>A0A8H7BKJ1</accession>
<evidence type="ECO:0000256" key="1">
    <source>
        <dbReference type="ARBA" id="ARBA00004123"/>
    </source>
</evidence>
<dbReference type="GO" id="GO:0006357">
    <property type="term" value="P:regulation of transcription by RNA polymerase II"/>
    <property type="evidence" value="ECO:0007669"/>
    <property type="project" value="TreeGrafter"/>
</dbReference>
<dbReference type="InterPro" id="IPR024738">
    <property type="entry name" value="Hfi1/Tada1"/>
</dbReference>
<evidence type="ECO:0008006" key="8">
    <source>
        <dbReference type="Google" id="ProtNLM"/>
    </source>
</evidence>